<evidence type="ECO:0000313" key="1">
    <source>
        <dbReference type="EMBL" id="KAF2687630.1"/>
    </source>
</evidence>
<evidence type="ECO:0000313" key="2">
    <source>
        <dbReference type="Proteomes" id="UP000799291"/>
    </source>
</evidence>
<gene>
    <name evidence="1" type="ORF">K458DRAFT_414707</name>
</gene>
<dbReference type="AlphaFoldDB" id="A0A6G1JBM7"/>
<proteinExistence type="predicted"/>
<dbReference type="EMBL" id="MU005574">
    <property type="protein sequence ID" value="KAF2687630.1"/>
    <property type="molecule type" value="Genomic_DNA"/>
</dbReference>
<keyword evidence="2" id="KW-1185">Reference proteome</keyword>
<organism evidence="1 2">
    <name type="scientific">Lentithecium fluviatile CBS 122367</name>
    <dbReference type="NCBI Taxonomy" id="1168545"/>
    <lineage>
        <taxon>Eukaryota</taxon>
        <taxon>Fungi</taxon>
        <taxon>Dikarya</taxon>
        <taxon>Ascomycota</taxon>
        <taxon>Pezizomycotina</taxon>
        <taxon>Dothideomycetes</taxon>
        <taxon>Pleosporomycetidae</taxon>
        <taxon>Pleosporales</taxon>
        <taxon>Massarineae</taxon>
        <taxon>Lentitheciaceae</taxon>
        <taxon>Lentithecium</taxon>
    </lineage>
</organism>
<dbReference type="Proteomes" id="UP000799291">
    <property type="component" value="Unassembled WGS sequence"/>
</dbReference>
<sequence>MAKIAIVNARYVERANLEAFLGRVFNGKASVKWKRSVFHCRLPRGLTQSEFDDMKLSVNFEHYDES</sequence>
<accession>A0A6G1JBM7</accession>
<name>A0A6G1JBM7_9PLEO</name>
<protein>
    <submittedName>
        <fullName evidence="1">Uncharacterized protein</fullName>
    </submittedName>
</protein>
<reference evidence="1" key="1">
    <citation type="journal article" date="2020" name="Stud. Mycol.">
        <title>101 Dothideomycetes genomes: a test case for predicting lifestyles and emergence of pathogens.</title>
        <authorList>
            <person name="Haridas S."/>
            <person name="Albert R."/>
            <person name="Binder M."/>
            <person name="Bloem J."/>
            <person name="Labutti K."/>
            <person name="Salamov A."/>
            <person name="Andreopoulos B."/>
            <person name="Baker S."/>
            <person name="Barry K."/>
            <person name="Bills G."/>
            <person name="Bluhm B."/>
            <person name="Cannon C."/>
            <person name="Castanera R."/>
            <person name="Culley D."/>
            <person name="Daum C."/>
            <person name="Ezra D."/>
            <person name="Gonzalez J."/>
            <person name="Henrissat B."/>
            <person name="Kuo A."/>
            <person name="Liang C."/>
            <person name="Lipzen A."/>
            <person name="Lutzoni F."/>
            <person name="Magnuson J."/>
            <person name="Mondo S."/>
            <person name="Nolan M."/>
            <person name="Ohm R."/>
            <person name="Pangilinan J."/>
            <person name="Park H.-J."/>
            <person name="Ramirez L."/>
            <person name="Alfaro M."/>
            <person name="Sun H."/>
            <person name="Tritt A."/>
            <person name="Yoshinaga Y."/>
            <person name="Zwiers L.-H."/>
            <person name="Turgeon B."/>
            <person name="Goodwin S."/>
            <person name="Spatafora J."/>
            <person name="Crous P."/>
            <person name="Grigoriev I."/>
        </authorList>
    </citation>
    <scope>NUCLEOTIDE SEQUENCE</scope>
    <source>
        <strain evidence="1">CBS 122367</strain>
    </source>
</reference>